<evidence type="ECO:0000313" key="2">
    <source>
        <dbReference type="EMBL" id="GHD28617.1"/>
    </source>
</evidence>
<accession>A0A919CJJ7</accession>
<evidence type="ECO:0000256" key="1">
    <source>
        <dbReference type="SAM" id="MobiDB-lite"/>
    </source>
</evidence>
<dbReference type="EMBL" id="BMYM01000001">
    <property type="protein sequence ID" value="GHD28617.1"/>
    <property type="molecule type" value="Genomic_DNA"/>
</dbReference>
<sequence>MNAGKCHHQNISSKSTISLGAPVRAPTPNMTPKGIGTATIVAGAHEGVKSTV</sequence>
<organism evidence="2 3">
    <name type="scientific">Parahalioglobus pacificus</name>
    <dbReference type="NCBI Taxonomy" id="930806"/>
    <lineage>
        <taxon>Bacteria</taxon>
        <taxon>Pseudomonadati</taxon>
        <taxon>Pseudomonadota</taxon>
        <taxon>Gammaproteobacteria</taxon>
        <taxon>Cellvibrionales</taxon>
        <taxon>Halieaceae</taxon>
        <taxon>Parahalioglobus</taxon>
    </lineage>
</organism>
<dbReference type="AlphaFoldDB" id="A0A919CJJ7"/>
<reference evidence="2" key="1">
    <citation type="journal article" date="2014" name="Int. J. Syst. Evol. Microbiol.">
        <title>Complete genome sequence of Corynebacterium casei LMG S-19264T (=DSM 44701T), isolated from a smear-ripened cheese.</title>
        <authorList>
            <consortium name="US DOE Joint Genome Institute (JGI-PGF)"/>
            <person name="Walter F."/>
            <person name="Albersmeier A."/>
            <person name="Kalinowski J."/>
            <person name="Ruckert C."/>
        </authorList>
    </citation>
    <scope>NUCLEOTIDE SEQUENCE</scope>
    <source>
        <strain evidence="2">KCTC 23430</strain>
    </source>
</reference>
<comment type="caution">
    <text evidence="2">The sequence shown here is derived from an EMBL/GenBank/DDBJ whole genome shotgun (WGS) entry which is preliminary data.</text>
</comment>
<evidence type="ECO:0000313" key="3">
    <source>
        <dbReference type="Proteomes" id="UP000644693"/>
    </source>
</evidence>
<proteinExistence type="predicted"/>
<feature type="region of interest" description="Disordered" evidence="1">
    <location>
        <begin position="1"/>
        <end position="34"/>
    </location>
</feature>
<dbReference type="Proteomes" id="UP000644693">
    <property type="component" value="Unassembled WGS sequence"/>
</dbReference>
<name>A0A919CJJ7_9GAMM</name>
<gene>
    <name evidence="2" type="ORF">GCM10007053_08160</name>
</gene>
<keyword evidence="3" id="KW-1185">Reference proteome</keyword>
<protein>
    <submittedName>
        <fullName evidence="2">Uncharacterized protein</fullName>
    </submittedName>
</protein>
<feature type="compositionally biased region" description="Polar residues" evidence="1">
    <location>
        <begin position="9"/>
        <end position="18"/>
    </location>
</feature>
<reference evidence="2" key="2">
    <citation type="submission" date="2020-09" db="EMBL/GenBank/DDBJ databases">
        <authorList>
            <person name="Sun Q."/>
            <person name="Kim S."/>
        </authorList>
    </citation>
    <scope>NUCLEOTIDE SEQUENCE</scope>
    <source>
        <strain evidence="2">KCTC 23430</strain>
    </source>
</reference>